<proteinExistence type="predicted"/>
<reference evidence="1 2" key="2">
    <citation type="submission" date="2016-03" db="EMBL/GenBank/DDBJ databases">
        <title>New uncultured bacterium of the family Gallionellaceae from acid mine drainage: description and reconstruction of genome based on metagenomic analysis of microbial community.</title>
        <authorList>
            <person name="Kadnikov V."/>
            <person name="Ivasenko D."/>
            <person name="Beletsky A."/>
            <person name="Mardanov A."/>
            <person name="Danilova E."/>
            <person name="Pimenov N."/>
            <person name="Karnachuk O."/>
            <person name="Ravin N."/>
        </authorList>
    </citation>
    <scope>NUCLEOTIDE SEQUENCE [LARGE SCALE GENOMIC DNA]</scope>
    <source>
        <strain evidence="1">ShG14-8</strain>
    </source>
</reference>
<dbReference type="AlphaFoldDB" id="A0A139BV73"/>
<evidence type="ECO:0000313" key="2">
    <source>
        <dbReference type="Proteomes" id="UP000070578"/>
    </source>
</evidence>
<evidence type="ECO:0000313" key="1">
    <source>
        <dbReference type="EMBL" id="KXS32897.1"/>
    </source>
</evidence>
<dbReference type="NCBIfam" id="TIGR02001">
    <property type="entry name" value="gcw_chp"/>
    <property type="match status" value="1"/>
</dbReference>
<dbReference type="Proteomes" id="UP000070578">
    <property type="component" value="Unassembled WGS sequence"/>
</dbReference>
<reference evidence="1 2" key="1">
    <citation type="submission" date="2016-02" db="EMBL/GenBank/DDBJ databases">
        <authorList>
            <person name="Wen L."/>
            <person name="He K."/>
            <person name="Yang H."/>
        </authorList>
    </citation>
    <scope>NUCLEOTIDE SEQUENCE [LARGE SCALE GENOMIC DNA]</scope>
    <source>
        <strain evidence="1">ShG14-8</strain>
    </source>
</reference>
<accession>A0A139BV73</accession>
<gene>
    <name evidence="1" type="ORF">AWT59_0984</name>
</gene>
<comment type="caution">
    <text evidence="1">The sequence shown here is derived from an EMBL/GenBank/DDBJ whole genome shotgun (WGS) entry which is preliminary data.</text>
</comment>
<dbReference type="EMBL" id="LSLI01000016">
    <property type="protein sequence ID" value="KXS32897.1"/>
    <property type="molecule type" value="Genomic_DNA"/>
</dbReference>
<name>A0A139BV73_9PROT</name>
<dbReference type="InterPro" id="IPR010239">
    <property type="entry name" value="CHP02001"/>
</dbReference>
<sequence>MQGGFDYSHSSGFYAGVWGSNVGWIAGPGAATGNASLETDTYFGIKNSFATDYSYDVGFIRYNYLGSYTPAPGFAKADTNEVHGSLGYKWISAKLSYALGDFLTVPSATGTTYLEVNASYPVADTGITVGAHYGHQKYKGTAADLLTANGLDPSYSDYMLNVSKDFGGYVLGLAYTNTNAQAGGYYTVNGTNWAKSTVAVSINHSF</sequence>
<protein>
    <submittedName>
        <fullName evidence="1">Uncharacterized protein</fullName>
    </submittedName>
</protein>
<dbReference type="Pfam" id="PF09694">
    <property type="entry name" value="Gcw_chp"/>
    <property type="match status" value="1"/>
</dbReference>
<organism evidence="1 2">
    <name type="scientific">Candidatus Gallionella acididurans</name>
    <dbReference type="NCBI Taxonomy" id="1796491"/>
    <lineage>
        <taxon>Bacteria</taxon>
        <taxon>Pseudomonadati</taxon>
        <taxon>Pseudomonadota</taxon>
        <taxon>Betaproteobacteria</taxon>
        <taxon>Nitrosomonadales</taxon>
        <taxon>Gallionellaceae</taxon>
        <taxon>Gallionella</taxon>
    </lineage>
</organism>